<name>A0ABV8MMM2_9NEIS</name>
<accession>A0ABV8MMM2</accession>
<dbReference type="Proteomes" id="UP001595791">
    <property type="component" value="Unassembled WGS sequence"/>
</dbReference>
<reference evidence="3" key="1">
    <citation type="journal article" date="2019" name="Int. J. Syst. Evol. Microbiol.">
        <title>The Global Catalogue of Microorganisms (GCM) 10K type strain sequencing project: providing services to taxonomists for standard genome sequencing and annotation.</title>
        <authorList>
            <consortium name="The Broad Institute Genomics Platform"/>
            <consortium name="The Broad Institute Genome Sequencing Center for Infectious Disease"/>
            <person name="Wu L."/>
            <person name="Ma J."/>
        </authorList>
    </citation>
    <scope>NUCLEOTIDE SEQUENCE [LARGE SCALE GENOMIC DNA]</scope>
    <source>
        <strain evidence="3">LMG 29894</strain>
    </source>
</reference>
<feature type="signal peptide" evidence="1">
    <location>
        <begin position="1"/>
        <end position="20"/>
    </location>
</feature>
<organism evidence="2 3">
    <name type="scientific">Chitinimonas lacunae</name>
    <dbReference type="NCBI Taxonomy" id="1963018"/>
    <lineage>
        <taxon>Bacteria</taxon>
        <taxon>Pseudomonadati</taxon>
        <taxon>Pseudomonadota</taxon>
        <taxon>Betaproteobacteria</taxon>
        <taxon>Neisseriales</taxon>
        <taxon>Chitinibacteraceae</taxon>
        <taxon>Chitinimonas</taxon>
    </lineage>
</organism>
<evidence type="ECO:0000256" key="1">
    <source>
        <dbReference type="SAM" id="SignalP"/>
    </source>
</evidence>
<keyword evidence="1" id="KW-0732">Signal</keyword>
<comment type="caution">
    <text evidence="2">The sequence shown here is derived from an EMBL/GenBank/DDBJ whole genome shotgun (WGS) entry which is preliminary data.</text>
</comment>
<sequence length="119" mass="13065">MSNILKLLISAGLALGAAQAAKPAPVPAPKPQAIPFKFEPVNYATLAEYERKRCDGLVEEYRIIEKRKQLGGGREWEVEKMLAKQKKIDGDYDRYCLKGRQPIDPATVTATPPAQAGAK</sequence>
<dbReference type="RefSeq" id="WP_378163088.1">
    <property type="nucleotide sequence ID" value="NZ_JBHSBU010000001.1"/>
</dbReference>
<protein>
    <submittedName>
        <fullName evidence="2">Uncharacterized protein</fullName>
    </submittedName>
</protein>
<dbReference type="EMBL" id="JBHSBU010000001">
    <property type="protein sequence ID" value="MFC4159388.1"/>
    <property type="molecule type" value="Genomic_DNA"/>
</dbReference>
<proteinExistence type="predicted"/>
<feature type="chain" id="PRO_5047539288" evidence="1">
    <location>
        <begin position="21"/>
        <end position="119"/>
    </location>
</feature>
<keyword evidence="3" id="KW-1185">Reference proteome</keyword>
<gene>
    <name evidence="2" type="ORF">ACFOW7_08490</name>
</gene>
<evidence type="ECO:0000313" key="3">
    <source>
        <dbReference type="Proteomes" id="UP001595791"/>
    </source>
</evidence>
<evidence type="ECO:0000313" key="2">
    <source>
        <dbReference type="EMBL" id="MFC4159388.1"/>
    </source>
</evidence>